<dbReference type="Proteomes" id="UP001152622">
    <property type="component" value="Unassembled WGS sequence"/>
</dbReference>
<accession>A0A9Q1E4V0</accession>
<keyword evidence="3" id="KW-1185">Reference proteome</keyword>
<protein>
    <submittedName>
        <fullName evidence="2">Uncharacterized protein</fullName>
    </submittedName>
</protein>
<evidence type="ECO:0000313" key="2">
    <source>
        <dbReference type="EMBL" id="KAJ8332080.1"/>
    </source>
</evidence>
<dbReference type="AlphaFoldDB" id="A0A9Q1E4V0"/>
<name>A0A9Q1E4V0_SYNKA</name>
<feature type="region of interest" description="Disordered" evidence="1">
    <location>
        <begin position="136"/>
        <end position="179"/>
    </location>
</feature>
<reference evidence="2" key="1">
    <citation type="journal article" date="2023" name="Science">
        <title>Genome structures resolve the early diversification of teleost fishes.</title>
        <authorList>
            <person name="Parey E."/>
            <person name="Louis A."/>
            <person name="Montfort J."/>
            <person name="Bouchez O."/>
            <person name="Roques C."/>
            <person name="Iampietro C."/>
            <person name="Lluch J."/>
            <person name="Castinel A."/>
            <person name="Donnadieu C."/>
            <person name="Desvignes T."/>
            <person name="Floi Bucao C."/>
            <person name="Jouanno E."/>
            <person name="Wen M."/>
            <person name="Mejri S."/>
            <person name="Dirks R."/>
            <person name="Jansen H."/>
            <person name="Henkel C."/>
            <person name="Chen W.J."/>
            <person name="Zahm M."/>
            <person name="Cabau C."/>
            <person name="Klopp C."/>
            <person name="Thompson A.W."/>
            <person name="Robinson-Rechavi M."/>
            <person name="Braasch I."/>
            <person name="Lecointre G."/>
            <person name="Bobe J."/>
            <person name="Postlethwait J.H."/>
            <person name="Berthelot C."/>
            <person name="Roest Crollius H."/>
            <person name="Guiguen Y."/>
        </authorList>
    </citation>
    <scope>NUCLEOTIDE SEQUENCE</scope>
    <source>
        <strain evidence="2">WJC10195</strain>
    </source>
</reference>
<proteinExistence type="predicted"/>
<evidence type="ECO:0000256" key="1">
    <source>
        <dbReference type="SAM" id="MobiDB-lite"/>
    </source>
</evidence>
<organism evidence="2 3">
    <name type="scientific">Synaphobranchus kaupii</name>
    <name type="common">Kaup's arrowtooth eel</name>
    <dbReference type="NCBI Taxonomy" id="118154"/>
    <lineage>
        <taxon>Eukaryota</taxon>
        <taxon>Metazoa</taxon>
        <taxon>Chordata</taxon>
        <taxon>Craniata</taxon>
        <taxon>Vertebrata</taxon>
        <taxon>Euteleostomi</taxon>
        <taxon>Actinopterygii</taxon>
        <taxon>Neopterygii</taxon>
        <taxon>Teleostei</taxon>
        <taxon>Anguilliformes</taxon>
        <taxon>Synaphobranchidae</taxon>
        <taxon>Synaphobranchus</taxon>
    </lineage>
</organism>
<dbReference type="EMBL" id="JAINUF010000046">
    <property type="protein sequence ID" value="KAJ8332080.1"/>
    <property type="molecule type" value="Genomic_DNA"/>
</dbReference>
<feature type="compositionally biased region" description="Basic and acidic residues" evidence="1">
    <location>
        <begin position="165"/>
        <end position="179"/>
    </location>
</feature>
<sequence>MQSRRSSERALVPSIPLHHWFLCDVVTERSWLCARAPLTLARHGPHRVCHPLCSPQTSAHFLPAARLKRAASALLISGKTSDFSMITRLTANGAGLTCMRPDSEPRAPVPPSDAALPACHIHLMAASVRHTQTARLLNSAERTSSSPSPSHWQGVTAPPALPWRWDGKRGTQRDTRAAY</sequence>
<comment type="caution">
    <text evidence="2">The sequence shown here is derived from an EMBL/GenBank/DDBJ whole genome shotgun (WGS) entry which is preliminary data.</text>
</comment>
<gene>
    <name evidence="2" type="ORF">SKAU_G00429400</name>
</gene>
<evidence type="ECO:0000313" key="3">
    <source>
        <dbReference type="Proteomes" id="UP001152622"/>
    </source>
</evidence>